<dbReference type="STRING" id="1305675.BFG57_09530"/>
<sequence length="83" mass="9704">MNKVLQRCFREQILCEIIYLSDNGEITKRCITIKSFTSDTVKAYCHLRKKIRNFKVENILSAFPILGNGELFRTTDNSIENIF</sequence>
<proteinExistence type="predicted"/>
<gene>
    <name evidence="1" type="ORF">BFG57_09530</name>
</gene>
<organism evidence="1 2">
    <name type="scientific">Bacillus solimangrovi</name>
    <dbReference type="NCBI Taxonomy" id="1305675"/>
    <lineage>
        <taxon>Bacteria</taxon>
        <taxon>Bacillati</taxon>
        <taxon>Bacillota</taxon>
        <taxon>Bacilli</taxon>
        <taxon>Bacillales</taxon>
        <taxon>Bacillaceae</taxon>
        <taxon>Bacillus</taxon>
    </lineage>
</organism>
<reference evidence="1 2" key="1">
    <citation type="submission" date="2016-08" db="EMBL/GenBank/DDBJ databases">
        <title>Genome of Bacillus solimangrovi GH2-4.</title>
        <authorList>
            <person name="Lim S."/>
            <person name="Kim B.-C."/>
        </authorList>
    </citation>
    <scope>NUCLEOTIDE SEQUENCE [LARGE SCALE GENOMIC DNA]</scope>
    <source>
        <strain evidence="1 2">GH2-4</strain>
    </source>
</reference>
<dbReference type="AlphaFoldDB" id="A0A1E5LJ75"/>
<dbReference type="EMBL" id="MJEH01000005">
    <property type="protein sequence ID" value="OEH94078.1"/>
    <property type="molecule type" value="Genomic_DNA"/>
</dbReference>
<evidence type="ECO:0000313" key="2">
    <source>
        <dbReference type="Proteomes" id="UP000095209"/>
    </source>
</evidence>
<evidence type="ECO:0008006" key="3">
    <source>
        <dbReference type="Google" id="ProtNLM"/>
    </source>
</evidence>
<protein>
    <recommendedName>
        <fullName evidence="3">WYL domain-containing protein</fullName>
    </recommendedName>
</protein>
<keyword evidence="2" id="KW-1185">Reference proteome</keyword>
<name>A0A1E5LJ75_9BACI</name>
<comment type="caution">
    <text evidence="1">The sequence shown here is derived from an EMBL/GenBank/DDBJ whole genome shotgun (WGS) entry which is preliminary data.</text>
</comment>
<accession>A0A1E5LJ75</accession>
<dbReference type="RefSeq" id="WP_069715847.1">
    <property type="nucleotide sequence ID" value="NZ_MJEH01000005.1"/>
</dbReference>
<dbReference type="Proteomes" id="UP000095209">
    <property type="component" value="Unassembled WGS sequence"/>
</dbReference>
<evidence type="ECO:0000313" key="1">
    <source>
        <dbReference type="EMBL" id="OEH94078.1"/>
    </source>
</evidence>